<dbReference type="Proteomes" id="UP001321473">
    <property type="component" value="Unassembled WGS sequence"/>
</dbReference>
<evidence type="ECO:0000313" key="3">
    <source>
        <dbReference type="Proteomes" id="UP001321473"/>
    </source>
</evidence>
<accession>A0AAQ4EU13</accession>
<dbReference type="AlphaFoldDB" id="A0AAQ4EU13"/>
<dbReference type="GO" id="GO:0020037">
    <property type="term" value="F:heme binding"/>
    <property type="evidence" value="ECO:0007669"/>
    <property type="project" value="InterPro"/>
</dbReference>
<evidence type="ECO:0000259" key="1">
    <source>
        <dbReference type="PROSITE" id="PS01033"/>
    </source>
</evidence>
<keyword evidence="3" id="KW-1185">Reference proteome</keyword>
<dbReference type="InterPro" id="IPR000971">
    <property type="entry name" value="Globin"/>
</dbReference>
<dbReference type="InterPro" id="IPR044399">
    <property type="entry name" value="Mb-like_M"/>
</dbReference>
<dbReference type="GO" id="GO:0019825">
    <property type="term" value="F:oxygen binding"/>
    <property type="evidence" value="ECO:0007669"/>
    <property type="project" value="InterPro"/>
</dbReference>
<sequence length="141" mass="15890">MGNASRRSGELRDEQTGLTEREMKLIKDTWHSLCEQNRVLLFLSLFVKHPEYPPMSENFRCKHVAQLKDDPAFRAHGCAIGYHLSSMVDSLGHLRGAGAPQRDRTPAPQGPFHFGVLGQCLVDGLQAKDERRRRGVGKVRL</sequence>
<dbReference type="CDD" id="cd01040">
    <property type="entry name" value="Mb-like"/>
    <property type="match status" value="1"/>
</dbReference>
<dbReference type="InterPro" id="IPR009050">
    <property type="entry name" value="Globin-like_sf"/>
</dbReference>
<organism evidence="2 3">
    <name type="scientific">Amblyomma americanum</name>
    <name type="common">Lone star tick</name>
    <dbReference type="NCBI Taxonomy" id="6943"/>
    <lineage>
        <taxon>Eukaryota</taxon>
        <taxon>Metazoa</taxon>
        <taxon>Ecdysozoa</taxon>
        <taxon>Arthropoda</taxon>
        <taxon>Chelicerata</taxon>
        <taxon>Arachnida</taxon>
        <taxon>Acari</taxon>
        <taxon>Parasitiformes</taxon>
        <taxon>Ixodida</taxon>
        <taxon>Ixodoidea</taxon>
        <taxon>Ixodidae</taxon>
        <taxon>Amblyomminae</taxon>
        <taxon>Amblyomma</taxon>
    </lineage>
</organism>
<dbReference type="SUPFAM" id="SSF46458">
    <property type="entry name" value="Globin-like"/>
    <property type="match status" value="1"/>
</dbReference>
<comment type="caution">
    <text evidence="2">The sequence shown here is derived from an EMBL/GenBank/DDBJ whole genome shotgun (WGS) entry which is preliminary data.</text>
</comment>
<proteinExistence type="predicted"/>
<protein>
    <recommendedName>
        <fullName evidence="1">Globin domain-containing protein</fullName>
    </recommendedName>
</protein>
<feature type="domain" description="Globin" evidence="1">
    <location>
        <begin position="17"/>
        <end position="141"/>
    </location>
</feature>
<evidence type="ECO:0000313" key="2">
    <source>
        <dbReference type="EMBL" id="KAK8777973.1"/>
    </source>
</evidence>
<dbReference type="EMBL" id="JARKHS020011252">
    <property type="protein sequence ID" value="KAK8777973.1"/>
    <property type="molecule type" value="Genomic_DNA"/>
</dbReference>
<feature type="non-terminal residue" evidence="2">
    <location>
        <position position="141"/>
    </location>
</feature>
<dbReference type="PROSITE" id="PS01033">
    <property type="entry name" value="GLOBIN"/>
    <property type="match status" value="1"/>
</dbReference>
<dbReference type="InterPro" id="IPR012292">
    <property type="entry name" value="Globin/Proto"/>
</dbReference>
<reference evidence="2 3" key="1">
    <citation type="journal article" date="2023" name="Arcadia Sci">
        <title>De novo assembly of a long-read Amblyomma americanum tick genome.</title>
        <authorList>
            <person name="Chou S."/>
            <person name="Poskanzer K.E."/>
            <person name="Rollins M."/>
            <person name="Thuy-Boun P.S."/>
        </authorList>
    </citation>
    <scope>NUCLEOTIDE SEQUENCE [LARGE SCALE GENOMIC DNA]</scope>
    <source>
        <strain evidence="2">F_SG_1</strain>
        <tissue evidence="2">Salivary glands</tissue>
    </source>
</reference>
<name>A0AAQ4EU13_AMBAM</name>
<gene>
    <name evidence="2" type="ORF">V5799_020685</name>
</gene>
<dbReference type="Gene3D" id="1.10.490.10">
    <property type="entry name" value="Globins"/>
    <property type="match status" value="1"/>
</dbReference>